<evidence type="ECO:0000313" key="1">
    <source>
        <dbReference type="EMBL" id="RUT09047.1"/>
    </source>
</evidence>
<gene>
    <name evidence="1" type="ORF">DSM106972_011000</name>
</gene>
<name>A0A3S1CTG3_9CYAN</name>
<dbReference type="EMBL" id="RSCL01000002">
    <property type="protein sequence ID" value="RUT09047.1"/>
    <property type="molecule type" value="Genomic_DNA"/>
</dbReference>
<dbReference type="Proteomes" id="UP000271624">
    <property type="component" value="Unassembled WGS sequence"/>
</dbReference>
<reference evidence="1" key="2">
    <citation type="journal article" date="2019" name="Genome Biol. Evol.">
        <title>Day and night: Metabolic profiles and evolutionary relationships of six axenic non-marine cyanobacteria.</title>
        <authorList>
            <person name="Will S.E."/>
            <person name="Henke P."/>
            <person name="Boedeker C."/>
            <person name="Huang S."/>
            <person name="Brinkmann H."/>
            <person name="Rohde M."/>
            <person name="Jarek M."/>
            <person name="Friedl T."/>
            <person name="Seufert S."/>
            <person name="Schumacher M."/>
            <person name="Overmann J."/>
            <person name="Neumann-Schaal M."/>
            <person name="Petersen J."/>
        </authorList>
    </citation>
    <scope>NUCLEOTIDE SEQUENCE [LARGE SCALE GENOMIC DNA]</scope>
    <source>
        <strain evidence="1">PCC 7102</strain>
    </source>
</reference>
<sequence>MSYTTCEVRWFIPGAIPTSFKTWFEPSQQPEQRTDIYLYAPGNDFVGIKLRSGRLEIKWRISELGRVQFTNSVTGKVEKWRKWMCNDSTKEAFLPIQVENNPTWVSVKKSRYLQSYQILPGAVPELLSDNINLDNIKNLCNVELTLLEIYNKTWWSIALEASGEEANLIDNLHATANYLFTDYQGIELERKDSYAYPCWIDSFI</sequence>
<organism evidence="1 2">
    <name type="scientific">Dulcicalothrix desertica PCC 7102</name>
    <dbReference type="NCBI Taxonomy" id="232991"/>
    <lineage>
        <taxon>Bacteria</taxon>
        <taxon>Bacillati</taxon>
        <taxon>Cyanobacteriota</taxon>
        <taxon>Cyanophyceae</taxon>
        <taxon>Nostocales</taxon>
        <taxon>Calotrichaceae</taxon>
        <taxon>Dulcicalothrix</taxon>
    </lineage>
</organism>
<comment type="caution">
    <text evidence="1">The sequence shown here is derived from an EMBL/GenBank/DDBJ whole genome shotgun (WGS) entry which is preliminary data.</text>
</comment>
<dbReference type="RefSeq" id="WP_127079638.1">
    <property type="nucleotide sequence ID" value="NZ_RSCL01000002.1"/>
</dbReference>
<protein>
    <recommendedName>
        <fullName evidence="3">CYTH domain-containing protein</fullName>
    </recommendedName>
</protein>
<accession>A0A3S1CTG3</accession>
<evidence type="ECO:0008006" key="3">
    <source>
        <dbReference type="Google" id="ProtNLM"/>
    </source>
</evidence>
<evidence type="ECO:0000313" key="2">
    <source>
        <dbReference type="Proteomes" id="UP000271624"/>
    </source>
</evidence>
<proteinExistence type="predicted"/>
<keyword evidence="2" id="KW-1185">Reference proteome</keyword>
<dbReference type="OrthoDB" id="484666at2"/>
<dbReference type="AlphaFoldDB" id="A0A3S1CTG3"/>
<reference evidence="1" key="1">
    <citation type="submission" date="2018-12" db="EMBL/GenBank/DDBJ databases">
        <authorList>
            <person name="Will S."/>
            <person name="Neumann-Schaal M."/>
            <person name="Henke P."/>
        </authorList>
    </citation>
    <scope>NUCLEOTIDE SEQUENCE</scope>
    <source>
        <strain evidence="1">PCC 7102</strain>
    </source>
</reference>